<dbReference type="EMBL" id="LFBV01000001">
    <property type="protein sequence ID" value="OKH96114.1"/>
    <property type="molecule type" value="Genomic_DNA"/>
</dbReference>
<feature type="chain" id="PRO_5012366212" description="ATP-binding protein" evidence="1">
    <location>
        <begin position="38"/>
        <end position="129"/>
    </location>
</feature>
<evidence type="ECO:0000313" key="3">
    <source>
        <dbReference type="Proteomes" id="UP000186455"/>
    </source>
</evidence>
<dbReference type="Proteomes" id="UP000186455">
    <property type="component" value="Unassembled WGS sequence"/>
</dbReference>
<feature type="signal peptide" evidence="1">
    <location>
        <begin position="1"/>
        <end position="37"/>
    </location>
</feature>
<gene>
    <name evidence="2" type="ORF">AB852_05525</name>
</gene>
<evidence type="ECO:0000313" key="2">
    <source>
        <dbReference type="EMBL" id="OKH96114.1"/>
    </source>
</evidence>
<sequence>MARHQARPTTTAHRVLLRAGLALTAAGMAFGAAPASAAGVDAPATAGELDAQAAAGSLPGIVGYAIAPVTALQINPLANTGVDPLANGLGTQIADFKPLSTTAATAPLARGDSLAELPLVGPVTQLVTG</sequence>
<protein>
    <recommendedName>
        <fullName evidence="4">ATP-binding protein</fullName>
    </recommendedName>
</protein>
<accession>A0A1Q4VEB0</accession>
<proteinExistence type="predicted"/>
<keyword evidence="3" id="KW-1185">Reference proteome</keyword>
<keyword evidence="1" id="KW-0732">Signal</keyword>
<organism evidence="2 3">
    <name type="scientific">Streptomyces uncialis</name>
    <dbReference type="NCBI Taxonomy" id="1048205"/>
    <lineage>
        <taxon>Bacteria</taxon>
        <taxon>Bacillati</taxon>
        <taxon>Actinomycetota</taxon>
        <taxon>Actinomycetes</taxon>
        <taxon>Kitasatosporales</taxon>
        <taxon>Streptomycetaceae</taxon>
        <taxon>Streptomyces</taxon>
    </lineage>
</organism>
<comment type="caution">
    <text evidence="2">The sequence shown here is derived from an EMBL/GenBank/DDBJ whole genome shotgun (WGS) entry which is preliminary data.</text>
</comment>
<name>A0A1Q4VEB0_9ACTN</name>
<dbReference type="AlphaFoldDB" id="A0A1Q4VEB0"/>
<evidence type="ECO:0008006" key="4">
    <source>
        <dbReference type="Google" id="ProtNLM"/>
    </source>
</evidence>
<evidence type="ECO:0000256" key="1">
    <source>
        <dbReference type="SAM" id="SignalP"/>
    </source>
</evidence>
<dbReference type="RefSeq" id="WP_073784147.1">
    <property type="nucleotide sequence ID" value="NZ_LFBV01000001.1"/>
</dbReference>
<reference evidence="2 3" key="1">
    <citation type="submission" date="2015-06" db="EMBL/GenBank/DDBJ databases">
        <title>Cloning and characterization of the uncialamcin biosynthetic gene cluster.</title>
        <authorList>
            <person name="Yan X."/>
            <person name="Huang T."/>
            <person name="Ge H."/>
            <person name="Shen B."/>
        </authorList>
    </citation>
    <scope>NUCLEOTIDE SEQUENCE [LARGE SCALE GENOMIC DNA]</scope>
    <source>
        <strain evidence="2 3">DCA2648</strain>
    </source>
</reference>